<dbReference type="AlphaFoldDB" id="A0A2Z6B2H1"/>
<dbReference type="Proteomes" id="UP000269883">
    <property type="component" value="Chromosome"/>
</dbReference>
<dbReference type="KEGG" id="dfl:DFE_2890"/>
<feature type="transmembrane region" description="Helical" evidence="1">
    <location>
        <begin position="280"/>
        <end position="298"/>
    </location>
</feature>
<feature type="transmembrane region" description="Helical" evidence="1">
    <location>
        <begin position="135"/>
        <end position="153"/>
    </location>
</feature>
<feature type="transmembrane region" description="Helical" evidence="1">
    <location>
        <begin position="109"/>
        <end position="128"/>
    </location>
</feature>
<reference evidence="2 3" key="1">
    <citation type="journal article" date="2018" name="Sci. Adv.">
        <title>Multi-heme cytochromes provide a pathway for survival in energy-limited environments.</title>
        <authorList>
            <person name="Deng X."/>
            <person name="Dohmae N."/>
            <person name="Nealson K.H."/>
            <person name="Hashimoto K."/>
            <person name="Okamoto A."/>
        </authorList>
    </citation>
    <scope>NUCLEOTIDE SEQUENCE [LARGE SCALE GENOMIC DNA]</scope>
    <source>
        <strain evidence="2 3">IS5</strain>
    </source>
</reference>
<name>A0A2Z6B2H1_9BACT</name>
<proteinExistence type="predicted"/>
<dbReference type="EMBL" id="AP017378">
    <property type="protein sequence ID" value="BBD09616.1"/>
    <property type="molecule type" value="Genomic_DNA"/>
</dbReference>
<keyword evidence="3" id="KW-1185">Reference proteome</keyword>
<keyword evidence="1" id="KW-0472">Membrane</keyword>
<protein>
    <submittedName>
        <fullName evidence="2">Uncharacterized protein</fullName>
    </submittedName>
</protein>
<evidence type="ECO:0000313" key="2">
    <source>
        <dbReference type="EMBL" id="BBD09616.1"/>
    </source>
</evidence>
<keyword evidence="1" id="KW-0812">Transmembrane</keyword>
<keyword evidence="1" id="KW-1133">Transmembrane helix</keyword>
<evidence type="ECO:0000313" key="3">
    <source>
        <dbReference type="Proteomes" id="UP000269883"/>
    </source>
</evidence>
<feature type="transmembrane region" description="Helical" evidence="1">
    <location>
        <begin position="244"/>
        <end position="268"/>
    </location>
</feature>
<evidence type="ECO:0000256" key="1">
    <source>
        <dbReference type="SAM" id="Phobius"/>
    </source>
</evidence>
<feature type="transmembrane region" description="Helical" evidence="1">
    <location>
        <begin position="12"/>
        <end position="33"/>
    </location>
</feature>
<feature type="transmembrane region" description="Helical" evidence="1">
    <location>
        <begin position="199"/>
        <end position="224"/>
    </location>
</feature>
<sequence>MPVMGRKYSIWILAVVVTVPVLVTLLTAGRSGLYDDLLVLRTSALLSPVAEDVAPAMLDHLSRHEDGLAPGQWLRYSARVDTLINYPANSILVRLAEGLPSLFIYQSNILSHSILKLLAMLALVLVAARTLGSPTILFLVLMSSLIVGALPQGHLLNPLGKSGFLWYQAPLRCTAIVWFMALLLQLGTMDRSGAGRHSWLWAVGLALLGISMNVGLAGVYLPPIIMALVLRRFVFPDDAVQPRAGAMCAVFLGAVCLACAGWWAFITFGGGTFRFGSQRWFLFFYWLLCSLAVIVIWLRVRPAVNLQNPGRRRLGDFLLVLMLIFAVAILGLNWIQADRTWMTSSLFSFILVELGTRATGPANAVFLLLGTVMLPYMGLGRLRRYVALAACTVLVVMPIKYGLVAYRNWDSTMDQRLLSLRLEDLGQGGEIYHSETDFYASLSNELKRDPTGSMVREYFRR</sequence>
<accession>A0A2Z6B2H1</accession>
<feature type="transmembrane region" description="Helical" evidence="1">
    <location>
        <begin position="318"/>
        <end position="337"/>
    </location>
</feature>
<feature type="transmembrane region" description="Helical" evidence="1">
    <location>
        <begin position="385"/>
        <end position="406"/>
    </location>
</feature>
<organism evidence="2 3">
    <name type="scientific">Desulfovibrio ferrophilus</name>
    <dbReference type="NCBI Taxonomy" id="241368"/>
    <lineage>
        <taxon>Bacteria</taxon>
        <taxon>Pseudomonadati</taxon>
        <taxon>Thermodesulfobacteriota</taxon>
        <taxon>Desulfovibrionia</taxon>
        <taxon>Desulfovibrionales</taxon>
        <taxon>Desulfovibrionaceae</taxon>
        <taxon>Desulfovibrio</taxon>
    </lineage>
</organism>
<gene>
    <name evidence="2" type="ORF">DFE_2890</name>
</gene>
<feature type="transmembrane region" description="Helical" evidence="1">
    <location>
        <begin position="358"/>
        <end position="379"/>
    </location>
</feature>
<feature type="transmembrane region" description="Helical" evidence="1">
    <location>
        <begin position="165"/>
        <end position="187"/>
    </location>
</feature>